<dbReference type="InterPro" id="IPR002347">
    <property type="entry name" value="SDR_fam"/>
</dbReference>
<evidence type="ECO:0000256" key="1">
    <source>
        <dbReference type="ARBA" id="ARBA00006484"/>
    </source>
</evidence>
<accession>A0ABU1T6L7</accession>
<dbReference type="EC" id="1.-.-.-" evidence="5"/>
<organism evidence="5 6">
    <name type="scientific">Mucilaginibacter pocheonensis</name>
    <dbReference type="NCBI Taxonomy" id="398050"/>
    <lineage>
        <taxon>Bacteria</taxon>
        <taxon>Pseudomonadati</taxon>
        <taxon>Bacteroidota</taxon>
        <taxon>Sphingobacteriia</taxon>
        <taxon>Sphingobacteriales</taxon>
        <taxon>Sphingobacteriaceae</taxon>
        <taxon>Mucilaginibacter</taxon>
    </lineage>
</organism>
<dbReference type="Proteomes" id="UP001247620">
    <property type="component" value="Unassembled WGS sequence"/>
</dbReference>
<keyword evidence="2 5" id="KW-0560">Oxidoreductase</keyword>
<dbReference type="PANTHER" id="PTHR44196:SF1">
    <property type="entry name" value="DEHYDROGENASE_REDUCTASE SDR FAMILY MEMBER 7B"/>
    <property type="match status" value="1"/>
</dbReference>
<comment type="caution">
    <text evidence="5">The sequence shown here is derived from an EMBL/GenBank/DDBJ whole genome shotgun (WGS) entry which is preliminary data.</text>
</comment>
<name>A0ABU1T6L7_9SPHI</name>
<dbReference type="PANTHER" id="PTHR44196">
    <property type="entry name" value="DEHYDROGENASE/REDUCTASE SDR FAMILY MEMBER 7B"/>
    <property type="match status" value="1"/>
</dbReference>
<reference evidence="5 6" key="1">
    <citation type="submission" date="2023-07" db="EMBL/GenBank/DDBJ databases">
        <title>Sorghum-associated microbial communities from plants grown in Nebraska, USA.</title>
        <authorList>
            <person name="Schachtman D."/>
        </authorList>
    </citation>
    <scope>NUCLEOTIDE SEQUENCE [LARGE SCALE GENOMIC DNA]</scope>
    <source>
        <strain evidence="5 6">3262</strain>
    </source>
</reference>
<dbReference type="Gene3D" id="3.40.50.720">
    <property type="entry name" value="NAD(P)-binding Rossmann-like Domain"/>
    <property type="match status" value="1"/>
</dbReference>
<protein>
    <submittedName>
        <fullName evidence="5">Oxidoreductase</fullName>
        <ecNumber evidence="5">1.-.-.-</ecNumber>
    </submittedName>
</protein>
<gene>
    <name evidence="5" type="ORF">J2W55_000816</name>
</gene>
<evidence type="ECO:0000313" key="6">
    <source>
        <dbReference type="Proteomes" id="UP001247620"/>
    </source>
</evidence>
<dbReference type="RefSeq" id="WP_310092248.1">
    <property type="nucleotide sequence ID" value="NZ_JAVDUU010000001.1"/>
</dbReference>
<evidence type="ECO:0000313" key="5">
    <source>
        <dbReference type="EMBL" id="MDR6940988.1"/>
    </source>
</evidence>
<dbReference type="SMART" id="SM00822">
    <property type="entry name" value="PKS_KR"/>
    <property type="match status" value="1"/>
</dbReference>
<dbReference type="Pfam" id="PF00106">
    <property type="entry name" value="adh_short"/>
    <property type="match status" value="1"/>
</dbReference>
<proteinExistence type="inferred from homology"/>
<dbReference type="EMBL" id="JAVDUU010000001">
    <property type="protein sequence ID" value="MDR6940988.1"/>
    <property type="molecule type" value="Genomic_DNA"/>
</dbReference>
<dbReference type="InterPro" id="IPR036291">
    <property type="entry name" value="NAD(P)-bd_dom_sf"/>
</dbReference>
<dbReference type="PROSITE" id="PS00061">
    <property type="entry name" value="ADH_SHORT"/>
    <property type="match status" value="1"/>
</dbReference>
<feature type="domain" description="Ketoreductase" evidence="4">
    <location>
        <begin position="6"/>
        <end position="181"/>
    </location>
</feature>
<evidence type="ECO:0000259" key="4">
    <source>
        <dbReference type="SMART" id="SM00822"/>
    </source>
</evidence>
<evidence type="ECO:0000256" key="3">
    <source>
        <dbReference type="RuleBase" id="RU000363"/>
    </source>
</evidence>
<evidence type="ECO:0000256" key="2">
    <source>
        <dbReference type="ARBA" id="ARBA00023002"/>
    </source>
</evidence>
<dbReference type="SUPFAM" id="SSF51735">
    <property type="entry name" value="NAD(P)-binding Rossmann-fold domains"/>
    <property type="match status" value="1"/>
</dbReference>
<dbReference type="GO" id="GO:0016491">
    <property type="term" value="F:oxidoreductase activity"/>
    <property type="evidence" value="ECO:0007669"/>
    <property type="project" value="UniProtKB-KW"/>
</dbReference>
<dbReference type="InterPro" id="IPR057326">
    <property type="entry name" value="KR_dom"/>
</dbReference>
<dbReference type="PRINTS" id="PR00080">
    <property type="entry name" value="SDRFAMILY"/>
</dbReference>
<sequence length="246" mass="26561">MKTSQNTVLITGGSAGIGFEIAKQLSAKNNHVIIVGRNAERLQKAAAQLQNVTAITADVSNAGNVEILVTKLNRDFPQLNMVINNAGAAAFNDLLNGTDNFEIASTEMLTNYLSIIRLNEKLLPLLQKQNEAAIVNVSSIVAFAPSLKLATYGSSKAALHSYTRALRLALADTSVKVFELMPPLVDTEFSAEIGGHNGIPASQVADEFLAALETDNYEIRVANTEQFYRLYLSSPDEALKAINQPR</sequence>
<dbReference type="PRINTS" id="PR00081">
    <property type="entry name" value="GDHRDH"/>
</dbReference>
<dbReference type="InterPro" id="IPR020904">
    <property type="entry name" value="Sc_DH/Rdtase_CS"/>
</dbReference>
<comment type="similarity">
    <text evidence="1 3">Belongs to the short-chain dehydrogenases/reductases (SDR) family.</text>
</comment>
<keyword evidence="6" id="KW-1185">Reference proteome</keyword>